<feature type="transmembrane region" description="Helical" evidence="6">
    <location>
        <begin position="109"/>
        <end position="129"/>
    </location>
</feature>
<reference evidence="7 8" key="1">
    <citation type="journal article" date="2014" name="PLoS Genet.">
        <title>Phylogenetically driven sequencing of extremely halophilic archaea reveals strategies for static and dynamic osmo-response.</title>
        <authorList>
            <person name="Becker E.A."/>
            <person name="Seitzer P.M."/>
            <person name="Tritt A."/>
            <person name="Larsen D."/>
            <person name="Krusor M."/>
            <person name="Yao A.I."/>
            <person name="Wu D."/>
            <person name="Madern D."/>
            <person name="Eisen J.A."/>
            <person name="Darling A.E."/>
            <person name="Facciotti M.T."/>
        </authorList>
    </citation>
    <scope>NUCLEOTIDE SEQUENCE [LARGE SCALE GENOMIC DNA]</scope>
    <source>
        <strain evidence="7 8">JCM 12255</strain>
    </source>
</reference>
<dbReference type="PATRIC" id="fig|1227499.3.peg.1615"/>
<evidence type="ECO:0000256" key="4">
    <source>
        <dbReference type="ARBA" id="ARBA00022989"/>
    </source>
</evidence>
<accession>L9X9V4</accession>
<feature type="transmembrane region" description="Helical" evidence="6">
    <location>
        <begin position="141"/>
        <end position="161"/>
    </location>
</feature>
<gene>
    <name evidence="7" type="ORF">C493_08006</name>
</gene>
<evidence type="ECO:0000256" key="5">
    <source>
        <dbReference type="ARBA" id="ARBA00023136"/>
    </source>
</evidence>
<keyword evidence="4 6" id="KW-1133">Transmembrane helix</keyword>
<dbReference type="PANTHER" id="PTHR42709:SF6">
    <property type="entry name" value="UNDECAPRENYL PHOSPHATE TRANSPORTER A"/>
    <property type="match status" value="1"/>
</dbReference>
<evidence type="ECO:0008006" key="9">
    <source>
        <dbReference type="Google" id="ProtNLM"/>
    </source>
</evidence>
<comment type="caution">
    <text evidence="7">The sequence shown here is derived from an EMBL/GenBank/DDBJ whole genome shotgun (WGS) entry which is preliminary data.</text>
</comment>
<dbReference type="STRING" id="1227499.C493_08006"/>
<dbReference type="PANTHER" id="PTHR42709">
    <property type="entry name" value="ALKALINE PHOSPHATASE LIKE PROTEIN"/>
    <property type="match status" value="1"/>
</dbReference>
<keyword evidence="3 6" id="KW-0812">Transmembrane</keyword>
<dbReference type="InterPro" id="IPR051311">
    <property type="entry name" value="DedA_domain"/>
</dbReference>
<evidence type="ECO:0000256" key="3">
    <source>
        <dbReference type="ARBA" id="ARBA00022692"/>
    </source>
</evidence>
<dbReference type="OrthoDB" id="204088at2157"/>
<keyword evidence="5 6" id="KW-0472">Membrane</keyword>
<organism evidence="7 8">
    <name type="scientific">Natronolimnohabitans innermongolicus JCM 12255</name>
    <dbReference type="NCBI Taxonomy" id="1227499"/>
    <lineage>
        <taxon>Archaea</taxon>
        <taxon>Methanobacteriati</taxon>
        <taxon>Methanobacteriota</taxon>
        <taxon>Stenosarchaea group</taxon>
        <taxon>Halobacteria</taxon>
        <taxon>Halobacteriales</taxon>
        <taxon>Natrialbaceae</taxon>
        <taxon>Natronolimnohabitans</taxon>
    </lineage>
</organism>
<feature type="transmembrane region" description="Helical" evidence="6">
    <location>
        <begin position="56"/>
        <end position="78"/>
    </location>
</feature>
<evidence type="ECO:0000313" key="7">
    <source>
        <dbReference type="EMBL" id="ELY57413.1"/>
    </source>
</evidence>
<feature type="transmembrane region" description="Helical" evidence="6">
    <location>
        <begin position="12"/>
        <end position="36"/>
    </location>
</feature>
<comment type="subcellular location">
    <subcellularLocation>
        <location evidence="1">Cell membrane</location>
        <topology evidence="1">Multi-pass membrane protein</topology>
    </subcellularLocation>
</comment>
<dbReference type="RefSeq" id="WP_007258900.1">
    <property type="nucleotide sequence ID" value="NZ_AOHZ01000041.1"/>
</dbReference>
<evidence type="ECO:0000256" key="6">
    <source>
        <dbReference type="SAM" id="Phobius"/>
    </source>
</evidence>
<dbReference type="Proteomes" id="UP000011602">
    <property type="component" value="Unassembled WGS sequence"/>
</dbReference>
<evidence type="ECO:0000256" key="2">
    <source>
        <dbReference type="ARBA" id="ARBA00022475"/>
    </source>
</evidence>
<dbReference type="eggNOG" id="arCOG03117">
    <property type="taxonomic scope" value="Archaea"/>
</dbReference>
<sequence length="170" mass="18506">MIESIVEGGFSILVTFDLPALFVLFALKGAIIGKPLPTSLFLPGYLVATSPSRETIWLSIVVASIGYVFGQLLIYQLASRHGTDAIRSIPRVSITDAQLSKTNRLFRQYSGAGIVVTNLVPYLGSFVMIPAGIARYPLERAAFYAFGSTLLNYVLIVWLVFESVELLSGV</sequence>
<dbReference type="EMBL" id="AOHZ01000041">
    <property type="protein sequence ID" value="ELY57413.1"/>
    <property type="molecule type" value="Genomic_DNA"/>
</dbReference>
<keyword evidence="2" id="KW-1003">Cell membrane</keyword>
<evidence type="ECO:0000256" key="1">
    <source>
        <dbReference type="ARBA" id="ARBA00004651"/>
    </source>
</evidence>
<protein>
    <recommendedName>
        <fullName evidence="9">Membrane-associated protein</fullName>
    </recommendedName>
</protein>
<keyword evidence="8" id="KW-1185">Reference proteome</keyword>
<dbReference type="AlphaFoldDB" id="L9X9V4"/>
<dbReference type="GO" id="GO:0005886">
    <property type="term" value="C:plasma membrane"/>
    <property type="evidence" value="ECO:0007669"/>
    <property type="project" value="UniProtKB-SubCell"/>
</dbReference>
<evidence type="ECO:0000313" key="8">
    <source>
        <dbReference type="Proteomes" id="UP000011602"/>
    </source>
</evidence>
<proteinExistence type="predicted"/>
<name>L9X9V4_9EURY</name>